<protein>
    <recommendedName>
        <fullName evidence="4">Lipoprotein</fullName>
    </recommendedName>
</protein>
<keyword evidence="3" id="KW-1185">Reference proteome</keyword>
<dbReference type="AlphaFoldDB" id="A0A395JT56"/>
<dbReference type="InParanoid" id="A0A395JT56"/>
<evidence type="ECO:0000256" key="1">
    <source>
        <dbReference type="SAM" id="SignalP"/>
    </source>
</evidence>
<organism evidence="2 3">
    <name type="scientific">Arenicella xantha</name>
    <dbReference type="NCBI Taxonomy" id="644221"/>
    <lineage>
        <taxon>Bacteria</taxon>
        <taxon>Pseudomonadati</taxon>
        <taxon>Pseudomonadota</taxon>
        <taxon>Gammaproteobacteria</taxon>
        <taxon>Arenicellales</taxon>
        <taxon>Arenicellaceae</taxon>
        <taxon>Arenicella</taxon>
    </lineage>
</organism>
<feature type="signal peptide" evidence="1">
    <location>
        <begin position="1"/>
        <end position="33"/>
    </location>
</feature>
<dbReference type="Proteomes" id="UP000253083">
    <property type="component" value="Unassembled WGS sequence"/>
</dbReference>
<keyword evidence="1" id="KW-0732">Signal</keyword>
<gene>
    <name evidence="2" type="ORF">DFR28_101909</name>
</gene>
<sequence length="124" mass="14415">MNSSAESKRRQNYLINVVLNMKKLFLLSLTAFALTGCMPNKQLTKTVDELTQRFAGKKYSIEPIKGEDEQYLVRIFNTDVKKRRLNRQIAMSEICPYSKFAEVLAEKEDHKNGKTQLVVWCRPK</sequence>
<comment type="caution">
    <text evidence="2">The sequence shown here is derived from an EMBL/GenBank/DDBJ whole genome shotgun (WGS) entry which is preliminary data.</text>
</comment>
<proteinExistence type="predicted"/>
<evidence type="ECO:0008006" key="4">
    <source>
        <dbReference type="Google" id="ProtNLM"/>
    </source>
</evidence>
<evidence type="ECO:0000313" key="2">
    <source>
        <dbReference type="EMBL" id="RBP53522.1"/>
    </source>
</evidence>
<feature type="chain" id="PRO_5017479918" description="Lipoprotein" evidence="1">
    <location>
        <begin position="34"/>
        <end position="124"/>
    </location>
</feature>
<evidence type="ECO:0000313" key="3">
    <source>
        <dbReference type="Proteomes" id="UP000253083"/>
    </source>
</evidence>
<accession>A0A395JT56</accession>
<name>A0A395JT56_9GAMM</name>
<dbReference type="EMBL" id="QNRT01000001">
    <property type="protein sequence ID" value="RBP53522.1"/>
    <property type="molecule type" value="Genomic_DNA"/>
</dbReference>
<reference evidence="2 3" key="1">
    <citation type="submission" date="2018-06" db="EMBL/GenBank/DDBJ databases">
        <title>Genomic Encyclopedia of Type Strains, Phase IV (KMG-IV): sequencing the most valuable type-strain genomes for metagenomic binning, comparative biology and taxonomic classification.</title>
        <authorList>
            <person name="Goeker M."/>
        </authorList>
    </citation>
    <scope>NUCLEOTIDE SEQUENCE [LARGE SCALE GENOMIC DNA]</scope>
    <source>
        <strain evidence="2 3">DSM 24032</strain>
    </source>
</reference>